<dbReference type="PANTHER" id="PTHR22931">
    <property type="entry name" value="PHOSPHOENOLPYRUVATE DIKINASE-RELATED"/>
    <property type="match status" value="1"/>
</dbReference>
<evidence type="ECO:0000256" key="2">
    <source>
        <dbReference type="ARBA" id="ARBA00007837"/>
    </source>
</evidence>
<dbReference type="InterPro" id="IPR040442">
    <property type="entry name" value="Pyrv_kinase-like_dom_sf"/>
</dbReference>
<keyword evidence="5" id="KW-0808">Transferase</keyword>
<dbReference type="Pfam" id="PF00391">
    <property type="entry name" value="PEP-utilizers"/>
    <property type="match status" value="1"/>
</dbReference>
<comment type="cofactor">
    <cofactor evidence="1 11 14">
        <name>Mg(2+)</name>
        <dbReference type="ChEBI" id="CHEBI:18420"/>
    </cofactor>
</comment>
<dbReference type="InterPro" id="IPR013815">
    <property type="entry name" value="ATP_grasp_subdomain_1"/>
</dbReference>
<dbReference type="NCBIfam" id="NF004531">
    <property type="entry name" value="PRK05878.1"/>
    <property type="match status" value="1"/>
</dbReference>
<feature type="binding site" evidence="13">
    <location>
        <position position="599"/>
    </location>
    <ligand>
        <name>substrate</name>
    </ligand>
</feature>
<feature type="binding site" evidence="13">
    <location>
        <position position="658"/>
    </location>
    <ligand>
        <name>substrate</name>
    </ligand>
</feature>
<dbReference type="SUPFAM" id="SSF56059">
    <property type="entry name" value="Glutathione synthetase ATP-binding domain-like"/>
    <property type="match status" value="1"/>
</dbReference>
<dbReference type="EC" id="2.7.9.1" evidence="3 11"/>
<feature type="binding site" evidence="13">
    <location>
        <position position="809"/>
    </location>
    <ligand>
        <name>substrate</name>
    </ligand>
</feature>
<dbReference type="Gene3D" id="3.30.470.20">
    <property type="entry name" value="ATP-grasp fold, B domain"/>
    <property type="match status" value="1"/>
</dbReference>
<evidence type="ECO:0000313" key="18">
    <source>
        <dbReference type="EMBL" id="OIP97900.1"/>
    </source>
</evidence>
<dbReference type="SUPFAM" id="SSF51621">
    <property type="entry name" value="Phosphoenolpyruvate/pyruvate domain"/>
    <property type="match status" value="1"/>
</dbReference>
<dbReference type="InterPro" id="IPR002192">
    <property type="entry name" value="PPDK_AMP/ATP-bd"/>
</dbReference>
<evidence type="ECO:0000256" key="11">
    <source>
        <dbReference type="PIRNR" id="PIRNR000853"/>
    </source>
</evidence>
<keyword evidence="6 14" id="KW-0479">Metal-binding</keyword>
<feature type="domain" description="PEP-utilising enzyme mobile" evidence="15">
    <location>
        <begin position="459"/>
        <end position="540"/>
    </location>
</feature>
<dbReference type="InterPro" id="IPR000121">
    <property type="entry name" value="PEP_util_C"/>
</dbReference>
<dbReference type="Pfam" id="PF01326">
    <property type="entry name" value="PPDK_N"/>
    <property type="match status" value="1"/>
</dbReference>
<feature type="binding site" evidence="13">
    <location>
        <position position="808"/>
    </location>
    <ligand>
        <name>substrate</name>
    </ligand>
</feature>
<dbReference type="InterPro" id="IPR008279">
    <property type="entry name" value="PEP-util_enz_mobile_dom"/>
</dbReference>
<dbReference type="PANTHER" id="PTHR22931:SF9">
    <property type="entry name" value="PYRUVATE, PHOSPHATE DIKINASE 1, CHLOROPLASTIC"/>
    <property type="match status" value="1"/>
</dbReference>
<feature type="binding site" evidence="14">
    <location>
        <position position="786"/>
    </location>
    <ligand>
        <name>Mg(2+)</name>
        <dbReference type="ChEBI" id="CHEBI:18420"/>
    </ligand>
</feature>
<feature type="binding site" evidence="13">
    <location>
        <position position="786"/>
    </location>
    <ligand>
        <name>substrate</name>
    </ligand>
</feature>
<dbReference type="Gene3D" id="1.10.189.10">
    <property type="entry name" value="Pyruvate Phosphate Dikinase, domain 2"/>
    <property type="match status" value="1"/>
</dbReference>
<gene>
    <name evidence="18" type="ORF">AUK40_02250</name>
</gene>
<proteinExistence type="inferred from homology"/>
<dbReference type="Pfam" id="PF02896">
    <property type="entry name" value="PEP-utilizers_C"/>
    <property type="match status" value="1"/>
</dbReference>
<dbReference type="GO" id="GO:0050242">
    <property type="term" value="F:pyruvate, phosphate dikinase activity"/>
    <property type="evidence" value="ECO:0007669"/>
    <property type="project" value="UniProtKB-UniRule"/>
</dbReference>
<dbReference type="GO" id="GO:0005524">
    <property type="term" value="F:ATP binding"/>
    <property type="evidence" value="ECO:0007669"/>
    <property type="project" value="UniProtKB-UniRule"/>
</dbReference>
<evidence type="ECO:0000256" key="8">
    <source>
        <dbReference type="ARBA" id="ARBA00022777"/>
    </source>
</evidence>
<keyword evidence="10 14" id="KW-0460">Magnesium</keyword>
<evidence type="ECO:0000256" key="3">
    <source>
        <dbReference type="ARBA" id="ARBA00011994"/>
    </source>
</evidence>
<keyword evidence="9" id="KW-0067">ATP-binding</keyword>
<dbReference type="PIRSF" id="PIRSF000853">
    <property type="entry name" value="PPDK"/>
    <property type="match status" value="1"/>
</dbReference>
<organism evidence="18 19">
    <name type="scientific">Candidatus Wirthbacteria bacterium CG2_30_54_11</name>
    <dbReference type="NCBI Taxonomy" id="1817892"/>
    <lineage>
        <taxon>Bacteria</taxon>
        <taxon>Candidatus Wirthbacteria</taxon>
    </lineage>
</organism>
<accession>A0A1J5ILG2</accession>
<evidence type="ECO:0000256" key="10">
    <source>
        <dbReference type="ARBA" id="ARBA00022842"/>
    </source>
</evidence>
<dbReference type="InterPro" id="IPR018274">
    <property type="entry name" value="PEP_util_AS"/>
</dbReference>
<evidence type="ECO:0000259" key="15">
    <source>
        <dbReference type="Pfam" id="PF00391"/>
    </source>
</evidence>
<evidence type="ECO:0000259" key="16">
    <source>
        <dbReference type="Pfam" id="PF01326"/>
    </source>
</evidence>
<dbReference type="Gene3D" id="3.20.20.60">
    <property type="entry name" value="Phosphoenolpyruvate-binding domains"/>
    <property type="match status" value="1"/>
</dbReference>
<feature type="domain" description="Pyruvate phosphate dikinase AMP/ATP-binding" evidence="16">
    <location>
        <begin position="75"/>
        <end position="393"/>
    </location>
</feature>
<dbReference type="SUPFAM" id="SSF52009">
    <property type="entry name" value="Phosphohistidine domain"/>
    <property type="match status" value="1"/>
</dbReference>
<name>A0A1J5ILG2_9BACT</name>
<keyword evidence="18" id="KW-0670">Pyruvate</keyword>
<dbReference type="AlphaFoldDB" id="A0A1J5ILG2"/>
<feature type="active site" description="Tele-phosphohistidine intermediate" evidence="12">
    <location>
        <position position="492"/>
    </location>
</feature>
<feature type="binding site" evidence="13">
    <location>
        <position position="807"/>
    </location>
    <ligand>
        <name>substrate</name>
    </ligand>
</feature>
<keyword evidence="7" id="KW-0547">Nucleotide-binding</keyword>
<dbReference type="Gene3D" id="3.30.1490.20">
    <property type="entry name" value="ATP-grasp fold, A domain"/>
    <property type="match status" value="1"/>
</dbReference>
<evidence type="ECO:0000256" key="7">
    <source>
        <dbReference type="ARBA" id="ARBA00022741"/>
    </source>
</evidence>
<dbReference type="Proteomes" id="UP000183245">
    <property type="component" value="Unassembled WGS sequence"/>
</dbReference>
<dbReference type="Gene3D" id="3.50.30.10">
    <property type="entry name" value="Phosphohistidine domain"/>
    <property type="match status" value="1"/>
</dbReference>
<feature type="binding site" evidence="14">
    <location>
        <position position="810"/>
    </location>
    <ligand>
        <name>Mg(2+)</name>
        <dbReference type="ChEBI" id="CHEBI:18420"/>
    </ligand>
</feature>
<evidence type="ECO:0000256" key="5">
    <source>
        <dbReference type="ARBA" id="ARBA00022679"/>
    </source>
</evidence>
<comment type="catalytic activity">
    <reaction evidence="11">
        <text>pyruvate + phosphate + ATP = phosphoenolpyruvate + AMP + diphosphate + H(+)</text>
        <dbReference type="Rhea" id="RHEA:10756"/>
        <dbReference type="ChEBI" id="CHEBI:15361"/>
        <dbReference type="ChEBI" id="CHEBI:15378"/>
        <dbReference type="ChEBI" id="CHEBI:30616"/>
        <dbReference type="ChEBI" id="CHEBI:33019"/>
        <dbReference type="ChEBI" id="CHEBI:43474"/>
        <dbReference type="ChEBI" id="CHEBI:58702"/>
        <dbReference type="ChEBI" id="CHEBI:456215"/>
        <dbReference type="EC" id="2.7.9.1"/>
    </reaction>
</comment>
<evidence type="ECO:0000256" key="13">
    <source>
        <dbReference type="PIRSR" id="PIRSR000853-2"/>
    </source>
</evidence>
<feature type="domain" description="PEP-utilising enzyme C-terminal" evidence="17">
    <location>
        <begin position="560"/>
        <end position="910"/>
    </location>
</feature>
<keyword evidence="8 18" id="KW-0418">Kinase</keyword>
<evidence type="ECO:0000256" key="12">
    <source>
        <dbReference type="PIRSR" id="PIRSR000853-1"/>
    </source>
</evidence>
<evidence type="ECO:0000256" key="9">
    <source>
        <dbReference type="ARBA" id="ARBA00022840"/>
    </source>
</evidence>
<evidence type="ECO:0000256" key="6">
    <source>
        <dbReference type="ARBA" id="ARBA00022723"/>
    </source>
</evidence>
<dbReference type="InterPro" id="IPR036637">
    <property type="entry name" value="Phosphohistidine_dom_sf"/>
</dbReference>
<dbReference type="STRING" id="1817892.AUK40_02250"/>
<dbReference type="EMBL" id="MNZT01000043">
    <property type="protein sequence ID" value="OIP97900.1"/>
    <property type="molecule type" value="Genomic_DNA"/>
</dbReference>
<dbReference type="Gene3D" id="1.20.80.30">
    <property type="match status" value="1"/>
</dbReference>
<evidence type="ECO:0000259" key="17">
    <source>
        <dbReference type="Pfam" id="PF02896"/>
    </source>
</evidence>
<comment type="similarity">
    <text evidence="2 11">Belongs to the PEP-utilizing enzyme family.</text>
</comment>
<evidence type="ECO:0000256" key="1">
    <source>
        <dbReference type="ARBA" id="ARBA00001946"/>
    </source>
</evidence>
<dbReference type="GO" id="GO:0046872">
    <property type="term" value="F:metal ion binding"/>
    <property type="evidence" value="ECO:0007669"/>
    <property type="project" value="UniProtKB-UniRule"/>
</dbReference>
<reference evidence="18 19" key="1">
    <citation type="journal article" date="2016" name="Environ. Microbiol.">
        <title>Genomic resolution of a cold subsurface aquifer community provides metabolic insights for novel microbes adapted to high CO concentrations.</title>
        <authorList>
            <person name="Probst A.J."/>
            <person name="Castelle C.J."/>
            <person name="Singh A."/>
            <person name="Brown C.T."/>
            <person name="Anantharaman K."/>
            <person name="Sharon I."/>
            <person name="Hug L.A."/>
            <person name="Burstein D."/>
            <person name="Emerson J.B."/>
            <person name="Thomas B.C."/>
            <person name="Banfield J.F."/>
        </authorList>
    </citation>
    <scope>NUCLEOTIDE SEQUENCE [LARGE SCALE GENOMIC DNA]</scope>
    <source>
        <strain evidence="18">CG2_30_54_11</strain>
    </source>
</reference>
<feature type="active site" description="Proton donor" evidence="12">
    <location>
        <position position="872"/>
    </location>
</feature>
<dbReference type="NCBIfam" id="TIGR01828">
    <property type="entry name" value="pyru_phos_dikin"/>
    <property type="match status" value="1"/>
</dbReference>
<feature type="binding site" evidence="13">
    <location>
        <position position="810"/>
    </location>
    <ligand>
        <name>substrate</name>
    </ligand>
</feature>
<dbReference type="PROSITE" id="PS00370">
    <property type="entry name" value="PEP_ENZYMES_PHOS_SITE"/>
    <property type="match status" value="1"/>
</dbReference>
<comment type="caution">
    <text evidence="18">The sequence shown here is derived from an EMBL/GenBank/DDBJ whole genome shotgun (WGS) entry which is preliminary data.</text>
</comment>
<dbReference type="InterPro" id="IPR010121">
    <property type="entry name" value="Pyruvate_phosphate_dikinase"/>
</dbReference>
<evidence type="ECO:0000256" key="4">
    <source>
        <dbReference type="ARBA" id="ARBA00020138"/>
    </source>
</evidence>
<protein>
    <recommendedName>
        <fullName evidence="4 11">Pyruvate, phosphate dikinase</fullName>
        <ecNumber evidence="3 11">2.7.9.1</ecNumber>
    </recommendedName>
</protein>
<evidence type="ECO:0000313" key="19">
    <source>
        <dbReference type="Proteomes" id="UP000183245"/>
    </source>
</evidence>
<dbReference type="GO" id="GO:0016301">
    <property type="term" value="F:kinase activity"/>
    <property type="evidence" value="ECO:0007669"/>
    <property type="project" value="UniProtKB-UniRule"/>
</dbReference>
<dbReference type="InterPro" id="IPR015813">
    <property type="entry name" value="Pyrv/PenolPyrv_kinase-like_dom"/>
</dbReference>
<evidence type="ECO:0000256" key="14">
    <source>
        <dbReference type="PIRSR" id="PIRSR000853-3"/>
    </source>
</evidence>
<sequence length="929" mass="102792">MLTKAAIFRKYVYRFGGGAADGHEAMKDLLGGKGANLAEMAGHKELRLPVPPGFTLTTEVCTYYHDKKKTYPKGLEKEVRDALKAVEHHRGRKFGDPENPLLVSVRSGARKSMPGMMETVLNVGTCEKTISGLIRMAGGDERFVYDAYRRLIMMYSDVVMEKAAGIEPKDDEGIRKQLEHLMDKLKKKKSYSSDTDMTVDDLRLLCSQFKVKIKEVLGKQFPDDPMKQLWGGIGAVFSSWNGKRAVSYRRIEGIPDEWGTAVTVQSMVFGNMGNDSATGVAFSRNPGNGDNHFYGEYLINAQGEDVVAGIRTPAPINEISRSSSNKKLKTLEQAMPKLYTELVGYRNRLEQHYRDMQDIEFTIEKGKLFILQCRIGKRNGPAAVKMAVDMVREKLCTREEAVMRVTPSQLDELLHPILDPKAERSVKVLAKGLPAGPGGASGQIVFTAAEAVAWNNAGKKVILVREETNPEDVEGMRAAVAILTARGGMTSHAALVARGWGKCCVVGCGALGIKAQKKLIAVHGVTLHEGDLITLNGTKGTVYEGALPMMPMSSSSTYLQAFLRLCDGVRRLKIRTNADTPEDAKKAREFGAEGIGLFRTEHMFYGEGSDIPLFLLRKMIISRGPVERVAALDELYPHVKKDIKNTLQAMDGYPVVIRLLDPPLHEFVPRELDKQNKLAKELGIDAEEFAKRSEVLHESNPMMGHRGVRLGVTYPEISEMQIRAIFEAAAELLAKGKKPYPEIMIPVVCDVREIEDQKEIAKRVYAETLAKYKLTKIKHKFGTMIEIPRAALLADELATASDFFSFGTNDMTQMGFGFSRDDVGGYLLRYLQKGVLLEDPFQSIDIKGVGELIRIGIDRGRKTKPGLEIGICGEHGGEARSVEFCHQVGMDYVSCSPYRVPIARLAAAQAVLKEKSSNQSTNRRVAAHK</sequence>